<sequence>MQNSSLTQKIIRFSPLFTALLLSACAQLQQDTPAQIVRGQPSVLGTASSSQPAAVANNSGKATTQAIAIGGSPQPRAVATGKTTHTVQPGETVYRIAVNNGLRYQDLAEWNNLDGFNIKVGQVLRLTPPGSSSAATAVAPVASKPVDTKPANGQAPVDAKAPSSAAANGAEIKRYPKALKLPYSEEASKSLTAQSEGNGKAINPTPATTPASAAATAKADASAPSAAPGNNGADDKAKAAGPVWGWPTQGSVIRGFSDQNKGLDIGGKAGQPVVAAADGKVVYSGNGLRGYGKLIILRHDKTFLSAYAHNSQLLVKEGQTVKKGQKIAEMGNTDTDQTKLHFEIRQLGKPVDPSKYLEQHS</sequence>
<feature type="region of interest" description="Disordered" evidence="2">
    <location>
        <begin position="189"/>
        <end position="240"/>
    </location>
</feature>
<dbReference type="PANTHER" id="PTHR21666">
    <property type="entry name" value="PEPTIDASE-RELATED"/>
    <property type="match status" value="1"/>
</dbReference>
<evidence type="ECO:0000313" key="6">
    <source>
        <dbReference type="Proteomes" id="UP001433638"/>
    </source>
</evidence>
<dbReference type="Gene3D" id="2.70.70.10">
    <property type="entry name" value="Glucose Permease (Domain IIA)"/>
    <property type="match status" value="1"/>
</dbReference>
<dbReference type="Proteomes" id="UP001433638">
    <property type="component" value="Unassembled WGS sequence"/>
</dbReference>
<organism evidence="5 6">
    <name type="scientific">Vogesella oryzagri</name>
    <dbReference type="NCBI Taxonomy" id="3160864"/>
    <lineage>
        <taxon>Bacteria</taxon>
        <taxon>Pseudomonadati</taxon>
        <taxon>Pseudomonadota</taxon>
        <taxon>Betaproteobacteria</taxon>
        <taxon>Neisseriales</taxon>
        <taxon>Chromobacteriaceae</taxon>
        <taxon>Vogesella</taxon>
    </lineage>
</organism>
<feature type="chain" id="PRO_5047104165" evidence="3">
    <location>
        <begin position="29"/>
        <end position="361"/>
    </location>
</feature>
<comment type="similarity">
    <text evidence="1">Belongs to the E.coli NlpD/Haemophilus LppB family.</text>
</comment>
<accession>A0ABV1M5H1</accession>
<evidence type="ECO:0000256" key="3">
    <source>
        <dbReference type="SAM" id="SignalP"/>
    </source>
</evidence>
<evidence type="ECO:0000256" key="1">
    <source>
        <dbReference type="ARBA" id="ARBA00038420"/>
    </source>
</evidence>
<feature type="domain" description="LysM" evidence="4">
    <location>
        <begin position="83"/>
        <end position="126"/>
    </location>
</feature>
<dbReference type="InterPro" id="IPR016047">
    <property type="entry name" value="M23ase_b-sheet_dom"/>
</dbReference>
<dbReference type="InterPro" id="IPR050570">
    <property type="entry name" value="Cell_wall_metabolism_enzyme"/>
</dbReference>
<dbReference type="SMART" id="SM00257">
    <property type="entry name" value="LysM"/>
    <property type="match status" value="1"/>
</dbReference>
<dbReference type="Pfam" id="PF01476">
    <property type="entry name" value="LysM"/>
    <property type="match status" value="1"/>
</dbReference>
<protein>
    <submittedName>
        <fullName evidence="5">Peptidoglycan DD-metalloendopeptidase family protein</fullName>
    </submittedName>
</protein>
<feature type="signal peptide" evidence="3">
    <location>
        <begin position="1"/>
        <end position="28"/>
    </location>
</feature>
<dbReference type="InterPro" id="IPR011055">
    <property type="entry name" value="Dup_hybrid_motif"/>
</dbReference>
<feature type="compositionally biased region" description="Low complexity" evidence="2">
    <location>
        <begin position="155"/>
        <end position="168"/>
    </location>
</feature>
<dbReference type="PANTHER" id="PTHR21666:SF263">
    <property type="entry name" value="MUREIN HYDROLASE ACTIVATOR NLPD"/>
    <property type="match status" value="1"/>
</dbReference>
<dbReference type="RefSeq" id="WP_349588413.1">
    <property type="nucleotide sequence ID" value="NZ_JBEFLD010000006.1"/>
</dbReference>
<feature type="compositionally biased region" description="Low complexity" evidence="2">
    <location>
        <begin position="204"/>
        <end position="228"/>
    </location>
</feature>
<dbReference type="InterPro" id="IPR018392">
    <property type="entry name" value="LysM"/>
</dbReference>
<keyword evidence="6" id="KW-1185">Reference proteome</keyword>
<reference evidence="5" key="1">
    <citation type="submission" date="2024-06" db="EMBL/GenBank/DDBJ databases">
        <title>Genome sequence of Vogesella sp. MAHUQ-64.</title>
        <authorList>
            <person name="Huq M.A."/>
        </authorList>
    </citation>
    <scope>NUCLEOTIDE SEQUENCE</scope>
    <source>
        <strain evidence="5">MAHUQ-64</strain>
    </source>
</reference>
<gene>
    <name evidence="5" type="ORF">ABNW52_12755</name>
</gene>
<name>A0ABV1M5H1_9NEIS</name>
<dbReference type="InterPro" id="IPR036779">
    <property type="entry name" value="LysM_dom_sf"/>
</dbReference>
<feature type="region of interest" description="Disordered" evidence="2">
    <location>
        <begin position="144"/>
        <end position="168"/>
    </location>
</feature>
<dbReference type="SUPFAM" id="SSF51261">
    <property type="entry name" value="Duplicated hybrid motif"/>
    <property type="match status" value="1"/>
</dbReference>
<dbReference type="EMBL" id="JBEFLD010000006">
    <property type="protein sequence ID" value="MEQ6291482.1"/>
    <property type="molecule type" value="Genomic_DNA"/>
</dbReference>
<dbReference type="CDD" id="cd12797">
    <property type="entry name" value="M23_peptidase"/>
    <property type="match status" value="1"/>
</dbReference>
<dbReference type="Pfam" id="PF01551">
    <property type="entry name" value="Peptidase_M23"/>
    <property type="match status" value="1"/>
</dbReference>
<dbReference type="Gene3D" id="3.10.350.10">
    <property type="entry name" value="LysM domain"/>
    <property type="match status" value="1"/>
</dbReference>
<dbReference type="PROSITE" id="PS51782">
    <property type="entry name" value="LYSM"/>
    <property type="match status" value="1"/>
</dbReference>
<dbReference type="SUPFAM" id="SSF54106">
    <property type="entry name" value="LysM domain"/>
    <property type="match status" value="1"/>
</dbReference>
<dbReference type="CDD" id="cd00118">
    <property type="entry name" value="LysM"/>
    <property type="match status" value="1"/>
</dbReference>
<evidence type="ECO:0000313" key="5">
    <source>
        <dbReference type="EMBL" id="MEQ6291482.1"/>
    </source>
</evidence>
<comment type="caution">
    <text evidence="5">The sequence shown here is derived from an EMBL/GenBank/DDBJ whole genome shotgun (WGS) entry which is preliminary data.</text>
</comment>
<keyword evidence="3" id="KW-0732">Signal</keyword>
<evidence type="ECO:0000259" key="4">
    <source>
        <dbReference type="PROSITE" id="PS51782"/>
    </source>
</evidence>
<evidence type="ECO:0000256" key="2">
    <source>
        <dbReference type="SAM" id="MobiDB-lite"/>
    </source>
</evidence>
<proteinExistence type="inferred from homology"/>